<evidence type="ECO:0000313" key="1">
    <source>
        <dbReference type="EMBL" id="KAH7920221.1"/>
    </source>
</evidence>
<sequence length="2079" mass="227086">MPSALASQLAASASLNSSLLLEHSRKRKQTSSYLFTARDADVHDLDSIHAIASNAFTQLCALSPELSSNTTKSSGDGTAVNVDFEQVLFSDAARAMDRTMQTKDINAALDRTLHAFLRLLGPWLLEAPTGKVLEWLVRRFRINEFNVDDILVLFLPYHESPHFVKMLSILEIKPTSPFAFLLPFKATAKPLARSILVKNMISNSDVARFVSSLLPDAIRGAYSHRALLGFSTATMHDYLSSHSRFDEGTLAFVLPALMGPLQALHGDLNTTLGSYVLLSTLSHKTPLSSAAVSAIITTMANAAAHRGKQPASMGGQVPAAHFVKAAVAICSPQEDAISFHPSTGNLCLKTPRFVDELRDALGYVGTEKFALPLLESLKARLNEPPVSALYAAVVNTSKAPEGLVKRVAALLVRVVVSGEVESAASARALLSLVHQRHFGLLRDVASTVVEETADATEAGDSTKGRKKKVDELLLSFSVTHPWAQNSDINEIVVASTSSTKEVRVEAVEKLYEILKEAGEGSVTLESSDLASVQSALFARLYDTHPGVLHVLYSSPSLFLSTVAPTTSPTQILDTIIAQLMPAPPARPILRAHVAFLVGAFSSAYPDLRHTVQEKALFPFLLASKAKFRTALGVWEAVKESSGFSNGWMNGCVDIWDDSGLFRAGKRDDEEDVEKICAANLGIAAKIAENILASNDSSADIPLVLAKLHDPLPHGRALAYLVARALLLRSSGNQQIGMACRLLHAMRLGDMGVFDGLAEQDIGLQEVLSDESVGMKATLKPGGRTTVQVLQASILALVPALKRPDDTVDWFASPTDVLHLDSLSSGALYVNLVRSVYTLAASPGAAAPSTLSTSLLKALFLSLRDDSLAFLLGVLTSRSPSAEPVHTHALLHTLAFLRSHTSANAVDFQTVVPSLVSVLMDARTDKQRRALVFECLATLAAEDDKKHVYGLDTIYGLASANLQYLDAKDLTVYLKSLGEQREQLVQDPDYIKVFHQQHFANANAKYRRRVLCFLLSHVIAHPSPEAKVALLQSIEAVSDSSKPHMLLPQVEELTQKSVDIGSRFGAAFDEYVALVIAAFVTMPSADLNEQKDNTTWPVFIAALRCYLQSNSIPIARVLFGEALEKGLFAGLILERRAEICIVMLQAGTSGGEAYITARDLLSKLLNDIPLIVHLLNYYQPVASSPDGRASKRARFDGELNDGSAEDGMASLILLAEILASKELPSSLDLISHLLDTLNKIMHQELESPPDISYVSQMLMATVEKVAAKVKEAPVRGIRLDILVEIIRVSDNPQTFHQALLLMATLARLTPESVLHNIMPVFTFMGSNVFHRDDSYSFKVVQKTIENIVPVMASSLKNKYTHGLELYVGARDFLRIFTDASNHIPRHRRSNFFVHLVNVLGPEEFLVPICMLLVDKSANRVSRQNAEEAQNQLALPLSILHHFAAPLQLFVLTEVLRESRRLVSRIMVPDSTGVTFLDYPRDEEHSASTSSTFKRRAQALIIFTSYAMQPSTQDMQTLKNGTTTDLISLLIDLTTARGENAQASGVPDIAVTAQTTITKVMEVMWAVDFLTAILTMLQSDDSRIKSGALQLLAKRVSEITETARRDSLATTKQIVDSIHDIISRQSAGELVDSALNALRSVGSTVCPGEEAPLTTTIPSLLKIIQARTSAASALGVLPCYVTGLGPRIIPYFRDIVQECLSILRENIKGKWQQSTAEGDALSTLQSLLSSLPAFYGEAELTQVTTLYLEYSAAASELQSNPMAVLVKAIAKRAPAKVLLPVMYGLWPKIDKSQKNANVNSFIGYFELFKRCLRAAPRAEVLEHLRPIFQVFVEAFGVNMTSGSLDGESSTISAFMELVVQLNENAFRPLFRRLYDWAFVSETTHNKQKITFCRVYMALLDYFKGLMNPYMSLVLQPLCDILHSFTVSPSEDALWLCAVETLTKSFESDDGVFWRDDKLRSVATPLIAQVPNCVKLNIADAKKHLTRCLSAMTGAVNDDALLKTINLNILMHTRSEDARERIFALSCSEALWKEHGGKLIGFVAETATFISECAEDENDTVVREVHKLKNAVESVAGSISGL</sequence>
<gene>
    <name evidence="1" type="ORF">BV22DRAFT_1199044</name>
</gene>
<keyword evidence="2" id="KW-1185">Reference proteome</keyword>
<proteinExistence type="predicted"/>
<accession>A0ACB8B4R6</accession>
<comment type="caution">
    <text evidence="1">The sequence shown here is derived from an EMBL/GenBank/DDBJ whole genome shotgun (WGS) entry which is preliminary data.</text>
</comment>
<protein>
    <submittedName>
        <fullName evidence="1">Uncharacterized protein</fullName>
    </submittedName>
</protein>
<dbReference type="Proteomes" id="UP000790709">
    <property type="component" value="Unassembled WGS sequence"/>
</dbReference>
<name>A0ACB8B4R6_9AGAM</name>
<dbReference type="EMBL" id="MU266595">
    <property type="protein sequence ID" value="KAH7920221.1"/>
    <property type="molecule type" value="Genomic_DNA"/>
</dbReference>
<organism evidence="1 2">
    <name type="scientific">Leucogyrophana mollusca</name>
    <dbReference type="NCBI Taxonomy" id="85980"/>
    <lineage>
        <taxon>Eukaryota</taxon>
        <taxon>Fungi</taxon>
        <taxon>Dikarya</taxon>
        <taxon>Basidiomycota</taxon>
        <taxon>Agaricomycotina</taxon>
        <taxon>Agaricomycetes</taxon>
        <taxon>Agaricomycetidae</taxon>
        <taxon>Boletales</taxon>
        <taxon>Boletales incertae sedis</taxon>
        <taxon>Leucogyrophana</taxon>
    </lineage>
</organism>
<evidence type="ECO:0000313" key="2">
    <source>
        <dbReference type="Proteomes" id="UP000790709"/>
    </source>
</evidence>
<reference evidence="1" key="1">
    <citation type="journal article" date="2021" name="New Phytol.">
        <title>Evolutionary innovations through gain and loss of genes in the ectomycorrhizal Boletales.</title>
        <authorList>
            <person name="Wu G."/>
            <person name="Miyauchi S."/>
            <person name="Morin E."/>
            <person name="Kuo A."/>
            <person name="Drula E."/>
            <person name="Varga T."/>
            <person name="Kohler A."/>
            <person name="Feng B."/>
            <person name="Cao Y."/>
            <person name="Lipzen A."/>
            <person name="Daum C."/>
            <person name="Hundley H."/>
            <person name="Pangilinan J."/>
            <person name="Johnson J."/>
            <person name="Barry K."/>
            <person name="LaButti K."/>
            <person name="Ng V."/>
            <person name="Ahrendt S."/>
            <person name="Min B."/>
            <person name="Choi I.G."/>
            <person name="Park H."/>
            <person name="Plett J.M."/>
            <person name="Magnuson J."/>
            <person name="Spatafora J.W."/>
            <person name="Nagy L.G."/>
            <person name="Henrissat B."/>
            <person name="Grigoriev I.V."/>
            <person name="Yang Z.L."/>
            <person name="Xu J."/>
            <person name="Martin F.M."/>
        </authorList>
    </citation>
    <scope>NUCLEOTIDE SEQUENCE</scope>
    <source>
        <strain evidence="1">KUC20120723A-06</strain>
    </source>
</reference>